<feature type="compositionally biased region" description="Polar residues" evidence="41">
    <location>
        <begin position="1345"/>
        <end position="1362"/>
    </location>
</feature>
<evidence type="ECO:0000256" key="5">
    <source>
        <dbReference type="ARBA" id="ARBA00022525"/>
    </source>
</evidence>
<evidence type="ECO:0000256" key="20">
    <source>
        <dbReference type="ARBA" id="ARBA00023145"/>
    </source>
</evidence>
<feature type="compositionally biased region" description="Low complexity" evidence="41">
    <location>
        <begin position="1467"/>
        <end position="1477"/>
    </location>
</feature>
<dbReference type="InterPro" id="IPR036719">
    <property type="entry name" value="Neuro-gated_channel_TM_sf"/>
</dbReference>
<evidence type="ECO:0000256" key="39">
    <source>
        <dbReference type="PIRSR" id="PIRSR613273-3"/>
    </source>
</evidence>
<feature type="transmembrane region" description="Helical" evidence="42">
    <location>
        <begin position="2042"/>
        <end position="2060"/>
    </location>
</feature>
<comment type="catalytic activity">
    <reaction evidence="31">
        <text>Ca(2+)(in) = Ca(2+)(out)</text>
        <dbReference type="Rhea" id="RHEA:29671"/>
        <dbReference type="ChEBI" id="CHEBI:29108"/>
    </reaction>
</comment>
<keyword evidence="15 42" id="KW-1133">Transmembrane helix</keyword>
<dbReference type="FunFam" id="3.40.390.10:FF:000001">
    <property type="entry name" value="A disintegrin and metalloproteinase with thrombospondin motifs 1"/>
    <property type="match status" value="1"/>
</dbReference>
<comment type="catalytic activity">
    <reaction evidence="33">
        <text>choline(out) = choline(in)</text>
        <dbReference type="Rhea" id="RHEA:32751"/>
        <dbReference type="ChEBI" id="CHEBI:15354"/>
    </reaction>
</comment>
<dbReference type="OrthoDB" id="412680at2759"/>
<comment type="caution">
    <text evidence="40">Lacks conserved residue(s) required for the propagation of feature annotation.</text>
</comment>
<dbReference type="InterPro" id="IPR050439">
    <property type="entry name" value="ADAMTS_ADAMTS-like"/>
</dbReference>
<keyword evidence="11" id="KW-0732">Signal</keyword>
<name>A0A6P8FNB5_CLUHA</name>
<feature type="binding site" evidence="38">
    <location>
        <position position="353"/>
    </location>
    <ligand>
        <name>Ca(2+)</name>
        <dbReference type="ChEBI" id="CHEBI:29108"/>
        <label>1</label>
    </ligand>
</feature>
<evidence type="ECO:0000256" key="23">
    <source>
        <dbReference type="ARBA" id="ARBA00023180"/>
    </source>
</evidence>
<evidence type="ECO:0000256" key="14">
    <source>
        <dbReference type="ARBA" id="ARBA00022833"/>
    </source>
</evidence>
<dbReference type="Pfam" id="PF00090">
    <property type="entry name" value="TSP_1"/>
    <property type="match status" value="1"/>
</dbReference>
<evidence type="ECO:0000256" key="36">
    <source>
        <dbReference type="ARBA" id="ARBA00081631"/>
    </source>
</evidence>
<evidence type="ECO:0000256" key="9">
    <source>
        <dbReference type="ARBA" id="ARBA00022692"/>
    </source>
</evidence>
<keyword evidence="8" id="KW-0165">Cleavage on pair of basic residues</keyword>
<feature type="disulfide bond" evidence="39">
    <location>
        <begin position="491"/>
        <end position="514"/>
    </location>
</feature>
<feature type="active site" evidence="37 40">
    <location>
        <position position="406"/>
    </location>
</feature>
<dbReference type="GO" id="GO:0004888">
    <property type="term" value="F:transmembrane signaling receptor activity"/>
    <property type="evidence" value="ECO:0007669"/>
    <property type="project" value="InterPro"/>
</dbReference>
<feature type="disulfide bond" evidence="39">
    <location>
        <begin position="582"/>
        <end position="594"/>
    </location>
</feature>
<keyword evidence="18" id="KW-0406">Ion transport</keyword>
<comment type="subcellular location">
    <subcellularLocation>
        <location evidence="27">Postsynaptic cell membrane</location>
        <topology evidence="27">Multi-pass membrane protein</topology>
    </subcellularLocation>
    <subcellularLocation>
        <location evidence="2">Secreted</location>
        <location evidence="2">Extracellular space</location>
        <location evidence="2">Extracellular matrix</location>
    </subcellularLocation>
</comment>
<feature type="compositionally biased region" description="Polar residues" evidence="41">
    <location>
        <begin position="1506"/>
        <end position="1519"/>
    </location>
</feature>
<dbReference type="RefSeq" id="XP_031425116.1">
    <property type="nucleotide sequence ID" value="XM_031569256.2"/>
</dbReference>
<accession>A0A6P8FNB5</accession>
<comment type="catalytic activity">
    <reaction evidence="29">
        <text>K(+)(in) = K(+)(out)</text>
        <dbReference type="Rhea" id="RHEA:29463"/>
        <dbReference type="ChEBI" id="CHEBI:29103"/>
    </reaction>
</comment>
<evidence type="ECO:0000256" key="38">
    <source>
        <dbReference type="PIRSR" id="PIRSR613273-2"/>
    </source>
</evidence>
<feature type="binding site" description="in inhibited form" evidence="38">
    <location>
        <position position="218"/>
    </location>
    <ligand>
        <name>Zn(2+)</name>
        <dbReference type="ChEBI" id="CHEBI:29105"/>
        <note>catalytic</note>
    </ligand>
</feature>
<feature type="region of interest" description="Disordered" evidence="41">
    <location>
        <begin position="1329"/>
        <end position="1365"/>
    </location>
</feature>
<gene>
    <name evidence="45" type="primary">LOC105892878</name>
</gene>
<comment type="catalytic activity">
    <reaction evidence="1">
        <text>NH4(+)(in) = NH4(+)(out)</text>
        <dbReference type="Rhea" id="RHEA:28747"/>
        <dbReference type="ChEBI" id="CHEBI:28938"/>
    </reaction>
</comment>
<feature type="binding site" evidence="38">
    <location>
        <position position="346"/>
    </location>
    <ligand>
        <name>Ca(2+)</name>
        <dbReference type="ChEBI" id="CHEBI:29108"/>
        <label>2</label>
    </ligand>
</feature>
<keyword evidence="9 42" id="KW-0812">Transmembrane</keyword>
<feature type="compositionally biased region" description="Polar residues" evidence="41">
    <location>
        <begin position="1446"/>
        <end position="1455"/>
    </location>
</feature>
<dbReference type="InterPro" id="IPR006586">
    <property type="entry name" value="ADAM_Cys-rich"/>
</dbReference>
<feature type="binding site" evidence="38">
    <location>
        <position position="262"/>
    </location>
    <ligand>
        <name>Ca(2+)</name>
        <dbReference type="ChEBI" id="CHEBI:29108"/>
        <label>1</label>
    </ligand>
</feature>
<dbReference type="Pfam" id="PF01562">
    <property type="entry name" value="Pep_M12B_propep"/>
    <property type="match status" value="1"/>
</dbReference>
<evidence type="ECO:0000256" key="3">
    <source>
        <dbReference type="ARBA" id="ARBA00022448"/>
    </source>
</evidence>
<dbReference type="InterPro" id="IPR036383">
    <property type="entry name" value="TSP1_rpt_sf"/>
</dbReference>
<feature type="domain" description="Peptidase M12B" evidence="43">
    <location>
        <begin position="259"/>
        <end position="469"/>
    </location>
</feature>
<evidence type="ECO:0000256" key="16">
    <source>
        <dbReference type="ARBA" id="ARBA00023018"/>
    </source>
</evidence>
<evidence type="ECO:0000256" key="8">
    <source>
        <dbReference type="ARBA" id="ARBA00022685"/>
    </source>
</evidence>
<feature type="disulfide bond" evidence="39">
    <location>
        <begin position="502"/>
        <end position="520"/>
    </location>
</feature>
<evidence type="ECO:0000256" key="35">
    <source>
        <dbReference type="ARBA" id="ARBA00040003"/>
    </source>
</evidence>
<evidence type="ECO:0000256" key="19">
    <source>
        <dbReference type="ARBA" id="ARBA00023136"/>
    </source>
</evidence>
<dbReference type="SUPFAM" id="SSF82895">
    <property type="entry name" value="TSP-1 type 1 repeat"/>
    <property type="match status" value="8"/>
</dbReference>
<feature type="compositionally biased region" description="Polar residues" evidence="41">
    <location>
        <begin position="1489"/>
        <end position="1499"/>
    </location>
</feature>
<feature type="transmembrane region" description="Helical" evidence="42">
    <location>
        <begin position="2072"/>
        <end position="2095"/>
    </location>
</feature>
<evidence type="ECO:0000256" key="25">
    <source>
        <dbReference type="ARBA" id="ARBA00023286"/>
    </source>
</evidence>
<feature type="disulfide bond" evidence="39">
    <location>
        <begin position="571"/>
        <end position="609"/>
    </location>
</feature>
<dbReference type="Gene3D" id="3.40.1620.60">
    <property type="match status" value="1"/>
</dbReference>
<dbReference type="SUPFAM" id="SSF63712">
    <property type="entry name" value="Nicotinic receptor ligand binding domain-like"/>
    <property type="match status" value="1"/>
</dbReference>
<dbReference type="CDD" id="cd19051">
    <property type="entry name" value="LGIC_TM_cation"/>
    <property type="match status" value="1"/>
</dbReference>
<dbReference type="SUPFAM" id="SSF55486">
    <property type="entry name" value="Metalloproteases ('zincins'), catalytic domain"/>
    <property type="match status" value="1"/>
</dbReference>
<dbReference type="InterPro" id="IPR010294">
    <property type="entry name" value="ADAMTS_spacer1"/>
</dbReference>
<dbReference type="Pfam" id="PF17771">
    <property type="entry name" value="ADAMTS_CR_2"/>
    <property type="match status" value="1"/>
</dbReference>
<dbReference type="FunFam" id="2.20.100.10:FF:000005">
    <property type="entry name" value="ADAM metallopeptidase with thrombospondin type 1 motif 9"/>
    <property type="match status" value="3"/>
</dbReference>
<keyword evidence="38" id="KW-0106">Calcium</keyword>
<keyword evidence="17 45" id="KW-0482">Metalloprotease</keyword>
<dbReference type="InterPro" id="IPR013273">
    <property type="entry name" value="ADAMTS/ADAMTS-like"/>
</dbReference>
<comment type="catalytic activity">
    <reaction evidence="30">
        <text>Na(+)(in) = Na(+)(out)</text>
        <dbReference type="Rhea" id="RHEA:34963"/>
        <dbReference type="ChEBI" id="CHEBI:29101"/>
    </reaction>
</comment>
<dbReference type="GO" id="GO:0004222">
    <property type="term" value="F:metalloendopeptidase activity"/>
    <property type="evidence" value="ECO:0007669"/>
    <property type="project" value="InterPro"/>
</dbReference>
<evidence type="ECO:0000259" key="43">
    <source>
        <dbReference type="PROSITE" id="PS50215"/>
    </source>
</evidence>
<evidence type="ECO:0000256" key="13">
    <source>
        <dbReference type="ARBA" id="ARBA00022801"/>
    </source>
</evidence>
<evidence type="ECO:0000256" key="28">
    <source>
        <dbReference type="ARBA" id="ARBA00034423"/>
    </source>
</evidence>
<evidence type="ECO:0000256" key="11">
    <source>
        <dbReference type="ARBA" id="ARBA00022729"/>
    </source>
</evidence>
<dbReference type="FunFam" id="1.20.58.390:FF:000007">
    <property type="entry name" value="Neuronal acetylcholine receptor subunit alpha-7"/>
    <property type="match status" value="1"/>
</dbReference>
<dbReference type="GO" id="GO:0031012">
    <property type="term" value="C:extracellular matrix"/>
    <property type="evidence" value="ECO:0007669"/>
    <property type="project" value="TreeGrafter"/>
</dbReference>
<dbReference type="KEGG" id="char:105892878"/>
<dbReference type="SMART" id="SM00608">
    <property type="entry name" value="ACR"/>
    <property type="match status" value="1"/>
</dbReference>
<feature type="region of interest" description="Disordered" evidence="41">
    <location>
        <begin position="1162"/>
        <end position="1202"/>
    </location>
</feature>
<dbReference type="FunFam" id="2.60.120.830:FF:000001">
    <property type="entry name" value="A disintegrin and metalloproteinase with thrombospondin motifs 1"/>
    <property type="match status" value="1"/>
</dbReference>
<dbReference type="InterPro" id="IPR006202">
    <property type="entry name" value="Neur_chan_lig-bd"/>
</dbReference>
<keyword evidence="26" id="KW-0407">Ion channel</keyword>
<dbReference type="GeneID" id="105892878"/>
<dbReference type="PANTHER" id="PTHR13723">
    <property type="entry name" value="ADAMTS A DISINTEGRIN AND METALLOPROTEASE WITH THROMBOSPONDIN MOTIFS PROTEASE"/>
    <property type="match status" value="1"/>
</dbReference>
<dbReference type="Pfam" id="PF19236">
    <property type="entry name" value="ADAMTS_CR_3"/>
    <property type="match status" value="1"/>
</dbReference>
<dbReference type="InterPro" id="IPR006029">
    <property type="entry name" value="Neurotrans-gated_channel_TM"/>
</dbReference>
<evidence type="ECO:0000256" key="42">
    <source>
        <dbReference type="SAM" id="Phobius"/>
    </source>
</evidence>
<dbReference type="FunFam" id="2.70.170.10:FF:000009">
    <property type="entry name" value="Neuronal acetylcholine receptor subunit alpha-7"/>
    <property type="match status" value="1"/>
</dbReference>
<feature type="binding site" evidence="38">
    <location>
        <position position="467"/>
    </location>
    <ligand>
        <name>Ca(2+)</name>
        <dbReference type="ChEBI" id="CHEBI:29108"/>
        <label>2</label>
    </ligand>
</feature>
<dbReference type="Gene3D" id="3.40.390.10">
    <property type="entry name" value="Collagenase (Catalytic Domain)"/>
    <property type="match status" value="1"/>
</dbReference>
<feature type="region of interest" description="Disordered" evidence="41">
    <location>
        <begin position="1446"/>
        <end position="1520"/>
    </location>
</feature>
<dbReference type="Gene3D" id="2.20.100.10">
    <property type="entry name" value="Thrombospondin type-1 (TSP1) repeat"/>
    <property type="match status" value="8"/>
</dbReference>
<dbReference type="InterPro" id="IPR036734">
    <property type="entry name" value="Neur_chan_lig-bd_sf"/>
</dbReference>
<dbReference type="InterPro" id="IPR002870">
    <property type="entry name" value="Peptidase_M12B_N"/>
</dbReference>
<evidence type="ECO:0000256" key="26">
    <source>
        <dbReference type="ARBA" id="ARBA00023303"/>
    </source>
</evidence>
<feature type="disulfide bond" evidence="39">
    <location>
        <begin position="422"/>
        <end position="448"/>
    </location>
</feature>
<keyword evidence="19 42" id="KW-0472">Membrane</keyword>
<dbReference type="FunFam" id="1.20.58.390:FF:000011">
    <property type="entry name" value="neuronal acetylcholine receptor subunit alpha-7"/>
    <property type="match status" value="1"/>
</dbReference>
<evidence type="ECO:0000256" key="22">
    <source>
        <dbReference type="ARBA" id="ARBA00023170"/>
    </source>
</evidence>
<evidence type="ECO:0000256" key="7">
    <source>
        <dbReference type="ARBA" id="ARBA00022670"/>
    </source>
</evidence>
<dbReference type="FunFam" id="2.20.100.10:FF:000006">
    <property type="entry name" value="A disintegrin and metalloproteinase with thrombospondin motifs 1"/>
    <property type="match status" value="1"/>
</dbReference>
<organism evidence="44 45">
    <name type="scientific">Clupea harengus</name>
    <name type="common">Atlantic herring</name>
    <dbReference type="NCBI Taxonomy" id="7950"/>
    <lineage>
        <taxon>Eukaryota</taxon>
        <taxon>Metazoa</taxon>
        <taxon>Chordata</taxon>
        <taxon>Craniata</taxon>
        <taxon>Vertebrata</taxon>
        <taxon>Euteleostomi</taxon>
        <taxon>Actinopterygii</taxon>
        <taxon>Neopterygii</taxon>
        <taxon>Teleostei</taxon>
        <taxon>Clupei</taxon>
        <taxon>Clupeiformes</taxon>
        <taxon>Clupeoidei</taxon>
        <taxon>Clupeidae</taxon>
        <taxon>Clupea</taxon>
    </lineage>
</organism>
<sequence>MMLNVYCGVHALLRATSFHLLVTAGVLVILENMTCGFVQGTEDFHGLPPYEVVHPLRVDSGGHFISSIVPYHVSRIQRRETQDAGKLAQVFYRLHYGGHNLHFNLTLNPNLIAPGFVTEQRHGGLQGSKVRRPRHSLCHFLGKVSEGSVVKGQAALSTCDGLTGLFKLAEDEFFIRPLEYAQGERAPQTHVIYKRNVSQVEDEQLLPLSTGPALNHSCGFKGEGPDQSRSPERWERQRERWEHRQHRRRIQERSISREKWVEALVVADPKMVEYHGTQRVESYILAVMNIVAGLFRDASIGNAINIAVVRIILLEKDEEDLKISHHADHSLNSFCKWQKRLNMKEDEHPVHHDVAILLTRKDICASINKPCETLGLSHVAGMCQPLRSCSISEDTGLPVAFTVAHELGHNFGIQHDGNGNDCEPIGKRPFIMSPQLLYGTFAPSWSRCSRQYITRFLDRGWGWCLDDPPVRDELSQHTPLPGALYSAIHQCQLQYGSSSLLCDDVDNVCSTLWCTVGNTCHSKLDGAVDGTKCGEGKWCVGGECVSVGDQPERVNGGWESWGEWSDCSRTCGAGVQSAQRDCTNPAPRHGGKYCLGERRRYKICNANPCPPDQPSFRHVQCSNFNTMPYKGKFYQWVHVNNRVNACELHCRPLNEYFSEKLLDAVIDGTRCFEGSESRDMCINGICKNIGCDFEIDSNAVEDRCGMCQGNGSTCETVKKTFEESEGLGYVDIGLIPVGARDIRIEEVAEAGNFLALRSNDPGKYFLNGGWTIQWNGDYKVAGTVFTYDRAGHQENLTSPGPTLEPVWIQLLFQETNPGVRYEYTISRDSSFEPNSTHPVSDFQWQYGSWTECSATCGTGVQRQIVHCVEWTTGMVEDHYCDLSTRPDDKRASCNEEICPAIWWVGEWQRCSASCGASGLAKRTVLCIQSMGQEEQRALQPSACQHLEKPESITPCNAHIPCPATWTTGNWSECSTTCAGGLQSREVMCSWDTGVDCDPTKKPSSVMSCFIQDCPTNADVLDWSGSGSSSKEVFNEINSIPDDNHLPTFDTGSTKAQPRGNGNPNNYVEEDLIYSNYIDKTSDNSIKNNVPVDDFYYDYNFINFHEDLYSDVDTDNEGKKVLDNSVTHEPKPSPTTADTIQNKLITNAPQTTSTTLMSNSEDFLGTMTISPGHEEEDGSLRSKGSEKEEKRLTKNPHENISDDEELLLSQDHLLPISVTTPPPKSKTQFSHQLKGFRIHLGTTESSEEPVLTTRMPALQHTDPVKEIHTTLQINNLGSLLVHKSTGSLYEDGDPNTTETGLLDEEVIIIPTTNSYDEGVSPEYGIYKEGEERYEDEDVPGGPSEWDNWSQSQETTISPQPQSESMHESHMFTTSSVWSETTQVPHPFALDQGVTTQFHLDDISTTKFTTTDGHRNTYWTTASDDQETSHVLSQEPLLISLDPSSITQHYQDTTSGPGTIVLPPTDLNPPSQTPQTTTSVDDDDYVLWPATTVSDGVTSSPARDAAVSSETDLSIPSSSESWGEVDYNEILVPPSLRFRGTDAPSSPQSGHGQPTTAPQTPATSPPVPPETHPPQRASTAQWRIGNWSSCSTSCGLGAVWRIVICSSRVDSDCDPLSKPVPAHRCYLRPCSAWRVAEWSKCSRNCGGGEKLREVQCYDMRDQRALRPFHCQAVSSRPPSRVSCNIQPCLEWYTSSWGQCSELCGEGDQQRLVTCPEPGRCDESLMPNSIQACNSHPCAQWVTGSWGQCSASCGGGVQRRLVKCVNTKAEQEHEAKAQCDHEPTPENTQKCNLQECDNSPTVSLQGEPQRKLYKDLMANYNPLERPVFNDTHSLTVNFSFSLMQIMDVDEKNQVLTTNIWLQLYWDDFYLQWNASDYPGVSNVRFPANQIWKPDILLYNSADERFDATFHTNVLVNSSGACQYMPPGIFKSTCYIDVRWFPFDVQRCDLKFGSWTYGGWSLDLQMIEADMTGYIANGEWDLVEVPGRRNEKFYDCCKEPYPDVTFTVVMRRRTLYYGLNLLIPCVLISTLALLVFLLPADSGEKISLGITVLLSLTVFMLLVAEIMPATSDSVPLIAQYFATTMVIVGLSVIATVWVLQYHHHDPDGGKMPKWTRVVLLNWCAWFLRMKRPGEDRVRSACHNKRPRSSLSSVDLNVSTSGPQATNGNMLFIGFRGMDGLHYSTSPDSGVLCSRLVGTGEDEVLLPGVAQASSASVGSAEPDLSKILEEVRYIAKRFRDQDEEESLCNEWKFAASVIDRLCLMAFSLFTTLCTTGILMSAPNFVEAISKDFFT</sequence>
<dbReference type="GO" id="GO:0046872">
    <property type="term" value="F:metal ion binding"/>
    <property type="evidence" value="ECO:0007669"/>
    <property type="project" value="UniProtKB-KW"/>
</dbReference>
<keyword evidence="12" id="KW-0677">Repeat</keyword>
<feature type="disulfide bond" evidence="39">
    <location>
        <begin position="364"/>
        <end position="371"/>
    </location>
</feature>
<keyword evidence="14 38" id="KW-0862">Zinc</keyword>
<dbReference type="InterPro" id="IPR001590">
    <property type="entry name" value="Peptidase_M12B"/>
</dbReference>
<dbReference type="SUPFAM" id="SSF90112">
    <property type="entry name" value="Neurotransmitter-gated ion-channel transmembrane pore"/>
    <property type="match status" value="1"/>
</dbReference>
<comment type="catalytic activity">
    <reaction evidence="32">
        <text>guanidine(out) = guanidine(in)</text>
        <dbReference type="Rhea" id="RHEA:73883"/>
        <dbReference type="ChEBI" id="CHEBI:30087"/>
    </reaction>
</comment>
<dbReference type="Gene3D" id="1.20.58.390">
    <property type="entry name" value="Neurotransmitter-gated ion-channel transmembrane domain"/>
    <property type="match status" value="2"/>
</dbReference>
<comment type="catalytic activity">
    <reaction evidence="28">
        <text>L-arginine(in) = L-arginine(out)</text>
        <dbReference type="Rhea" id="RHEA:32143"/>
        <dbReference type="ChEBI" id="CHEBI:32682"/>
    </reaction>
</comment>
<keyword evidence="13" id="KW-0378">Hydrolase</keyword>
<dbReference type="Pfam" id="PF01421">
    <property type="entry name" value="Reprolysin"/>
    <property type="match status" value="1"/>
</dbReference>
<feature type="compositionally biased region" description="Pro residues" evidence="41">
    <location>
        <begin position="1561"/>
        <end position="1570"/>
    </location>
</feature>
<feature type="binding site" evidence="38">
    <location>
        <position position="464"/>
    </location>
    <ligand>
        <name>Ca(2+)</name>
        <dbReference type="ChEBI" id="CHEBI:29108"/>
        <label>1</label>
    </ligand>
</feature>
<feature type="binding site" evidence="38 40">
    <location>
        <position position="405"/>
    </location>
    <ligand>
        <name>Zn(2+)</name>
        <dbReference type="ChEBI" id="CHEBI:29105"/>
        <note>catalytic</note>
    </ligand>
</feature>
<dbReference type="InterPro" id="IPR024079">
    <property type="entry name" value="MetalloPept_cat_dom_sf"/>
</dbReference>
<dbReference type="InterPro" id="IPR038050">
    <property type="entry name" value="Neuro_actylchol_rec"/>
</dbReference>
<dbReference type="PROSITE" id="PS50092">
    <property type="entry name" value="TSP1"/>
    <property type="match status" value="8"/>
</dbReference>
<evidence type="ECO:0000256" key="6">
    <source>
        <dbReference type="ARBA" id="ARBA00022530"/>
    </source>
</evidence>
<feature type="disulfide bond" evidence="39">
    <location>
        <begin position="509"/>
        <end position="539"/>
    </location>
</feature>
<keyword evidence="22" id="KW-0675">Receptor</keyword>
<evidence type="ECO:0000256" key="37">
    <source>
        <dbReference type="PIRSR" id="PIRSR613273-1"/>
    </source>
</evidence>
<dbReference type="PROSITE" id="PS00236">
    <property type="entry name" value="NEUROTR_ION_CHANNEL"/>
    <property type="match status" value="1"/>
</dbReference>
<dbReference type="Pfam" id="PF02932">
    <property type="entry name" value="Neur_chan_memb"/>
    <property type="match status" value="1"/>
</dbReference>
<comment type="similarity">
    <text evidence="34">Belongs to the ligand-gated ion channel (TC 1.A.9) family. Acetylcholine receptor (TC 1.A.9.1) subfamily. Alpha-7/CHRNA7 sub-subfamily.</text>
</comment>
<dbReference type="InterPro" id="IPR018000">
    <property type="entry name" value="Neurotransmitter_ion_chnl_CS"/>
</dbReference>
<keyword evidence="24" id="KW-0628">Postsynaptic cell membrane</keyword>
<feature type="transmembrane region" description="Helical" evidence="42">
    <location>
        <begin position="2011"/>
        <end position="2035"/>
    </location>
</feature>
<keyword evidence="4" id="KW-1003">Cell membrane</keyword>
<feature type="binding site" evidence="38 40">
    <location>
        <position position="415"/>
    </location>
    <ligand>
        <name>Zn(2+)</name>
        <dbReference type="ChEBI" id="CHEBI:29105"/>
        <note>catalytic</note>
    </ligand>
</feature>
<dbReference type="PROSITE" id="PS50215">
    <property type="entry name" value="ADAM_MEPRO"/>
    <property type="match status" value="1"/>
</dbReference>
<dbReference type="Pfam" id="PF05986">
    <property type="entry name" value="ADAMTS_spacer1"/>
    <property type="match status" value="1"/>
</dbReference>
<keyword evidence="7" id="KW-0645">Protease</keyword>
<feature type="disulfide bond" evidence="39">
    <location>
        <begin position="533"/>
        <end position="544"/>
    </location>
</feature>
<feature type="region of interest" description="Disordered" evidence="41">
    <location>
        <begin position="1534"/>
        <end position="1578"/>
    </location>
</feature>
<dbReference type="InterPro" id="IPR000884">
    <property type="entry name" value="TSP1_rpt"/>
</dbReference>
<feature type="binding site" evidence="38 40">
    <location>
        <position position="409"/>
    </location>
    <ligand>
        <name>Zn(2+)</name>
        <dbReference type="ChEBI" id="CHEBI:29105"/>
        <note>catalytic</note>
    </ligand>
</feature>
<feature type="binding site" evidence="38">
    <location>
        <position position="262"/>
    </location>
    <ligand>
        <name>Ca(2+)</name>
        <dbReference type="ChEBI" id="CHEBI:29108"/>
        <label>2</label>
    </ligand>
</feature>
<feature type="disulfide bond" evidence="39">
    <location>
        <begin position="567"/>
        <end position="604"/>
    </location>
</feature>
<feature type="transmembrane region" description="Helical" evidence="42">
    <location>
        <begin position="2256"/>
        <end position="2276"/>
    </location>
</feature>
<keyword evidence="3" id="KW-0813">Transport</keyword>
<evidence type="ECO:0000256" key="30">
    <source>
        <dbReference type="ARBA" id="ARBA00036239"/>
    </source>
</evidence>
<keyword evidence="25" id="KW-1071">Ligand-gated ion channel</keyword>
<reference evidence="45" key="1">
    <citation type="submission" date="2025-08" db="UniProtKB">
        <authorList>
            <consortium name="RefSeq"/>
        </authorList>
    </citation>
    <scope>IDENTIFICATION</scope>
</reference>
<evidence type="ECO:0000256" key="21">
    <source>
        <dbReference type="ARBA" id="ARBA00023157"/>
    </source>
</evidence>
<feature type="compositionally biased region" description="Basic and acidic residues" evidence="41">
    <location>
        <begin position="1177"/>
        <end position="1199"/>
    </location>
</feature>
<evidence type="ECO:0000256" key="34">
    <source>
        <dbReference type="ARBA" id="ARBA00037939"/>
    </source>
</evidence>
<evidence type="ECO:0000256" key="33">
    <source>
        <dbReference type="ARBA" id="ARBA00036811"/>
    </source>
</evidence>
<dbReference type="CDD" id="cd04273">
    <property type="entry name" value="ZnMc_ADAMTS_like"/>
    <property type="match status" value="1"/>
</dbReference>
<evidence type="ECO:0000256" key="15">
    <source>
        <dbReference type="ARBA" id="ARBA00022989"/>
    </source>
</evidence>
<evidence type="ECO:0000313" key="45">
    <source>
        <dbReference type="RefSeq" id="XP_031425116.1"/>
    </source>
</evidence>
<dbReference type="Gene3D" id="2.70.170.10">
    <property type="entry name" value="Neurotransmitter-gated ion-channel ligand-binding domain"/>
    <property type="match status" value="1"/>
</dbReference>
<evidence type="ECO:0000256" key="24">
    <source>
        <dbReference type="ARBA" id="ARBA00023257"/>
    </source>
</evidence>
<keyword evidence="5" id="KW-0964">Secreted</keyword>
<dbReference type="GO" id="GO:0005230">
    <property type="term" value="F:extracellular ligand-gated monoatomic ion channel activity"/>
    <property type="evidence" value="ECO:0007669"/>
    <property type="project" value="InterPro"/>
</dbReference>
<feature type="binding site" evidence="38">
    <location>
        <position position="346"/>
    </location>
    <ligand>
        <name>Ca(2+)</name>
        <dbReference type="ChEBI" id="CHEBI:29108"/>
        <label>1</label>
    </ligand>
</feature>
<dbReference type="NCBIfam" id="TIGR00860">
    <property type="entry name" value="LIC"/>
    <property type="match status" value="1"/>
</dbReference>
<dbReference type="InterPro" id="IPR045371">
    <property type="entry name" value="ADAMTS_CR_3"/>
</dbReference>
<evidence type="ECO:0000256" key="10">
    <source>
        <dbReference type="ARBA" id="ARBA00022723"/>
    </source>
</evidence>
<dbReference type="Pfam" id="PF02931">
    <property type="entry name" value="Neur_chan_LBD"/>
    <property type="match status" value="1"/>
</dbReference>
<proteinExistence type="inferred from homology"/>
<dbReference type="InterPro" id="IPR006201">
    <property type="entry name" value="Neur_channel"/>
</dbReference>
<feature type="disulfide bond" evidence="39">
    <location>
        <begin position="335"/>
        <end position="389"/>
    </location>
</feature>
<feature type="binding site" evidence="38">
    <location>
        <position position="467"/>
    </location>
    <ligand>
        <name>Ca(2+)</name>
        <dbReference type="ChEBI" id="CHEBI:29108"/>
        <label>1</label>
    </ligand>
</feature>
<dbReference type="SMART" id="SM00209">
    <property type="entry name" value="TSP1"/>
    <property type="match status" value="8"/>
</dbReference>
<dbReference type="Gene3D" id="2.60.120.830">
    <property type="match status" value="1"/>
</dbReference>
<keyword evidence="6" id="KW-0272">Extracellular matrix</keyword>
<comment type="cofactor">
    <cofactor evidence="38">
        <name>Zn(2+)</name>
        <dbReference type="ChEBI" id="CHEBI:29105"/>
    </cofactor>
    <text evidence="38">Binds 1 zinc ion per subunit.</text>
</comment>
<dbReference type="Pfam" id="PF19030">
    <property type="entry name" value="TSP1_ADAMTS"/>
    <property type="match status" value="7"/>
</dbReference>
<keyword evidence="20" id="KW-0865">Zymogen</keyword>
<keyword evidence="44" id="KW-1185">Reference proteome</keyword>
<evidence type="ECO:0000256" key="31">
    <source>
        <dbReference type="ARBA" id="ARBA00036634"/>
    </source>
</evidence>
<dbReference type="GO" id="GO:0006508">
    <property type="term" value="P:proteolysis"/>
    <property type="evidence" value="ECO:0007669"/>
    <property type="project" value="UniProtKB-KW"/>
</dbReference>
<feature type="compositionally biased region" description="Polar residues" evidence="41">
    <location>
        <begin position="1541"/>
        <end position="1551"/>
    </location>
</feature>
<dbReference type="InterPro" id="IPR041645">
    <property type="entry name" value="ADAMTS_CR_2"/>
</dbReference>
<evidence type="ECO:0000256" key="41">
    <source>
        <dbReference type="SAM" id="MobiDB-lite"/>
    </source>
</evidence>
<evidence type="ECO:0000256" key="27">
    <source>
        <dbReference type="ARBA" id="ARBA00034104"/>
    </source>
</evidence>
<keyword evidence="16" id="KW-0770">Synapse</keyword>
<dbReference type="GO" id="GO:0030198">
    <property type="term" value="P:extracellular matrix organization"/>
    <property type="evidence" value="ECO:0007669"/>
    <property type="project" value="InterPro"/>
</dbReference>
<dbReference type="PANTHER" id="PTHR13723:SF142">
    <property type="entry name" value="A DISINTEGRIN AND METALLOPROTEINASE WITH THROMBOSPONDIN MOTIFS 7"/>
    <property type="match status" value="1"/>
</dbReference>
<feature type="disulfide bond" evidence="39">
    <location>
        <begin position="383"/>
        <end position="464"/>
    </location>
</feature>
<evidence type="ECO:0000256" key="1">
    <source>
        <dbReference type="ARBA" id="ARBA00000309"/>
    </source>
</evidence>
<evidence type="ECO:0000256" key="4">
    <source>
        <dbReference type="ARBA" id="ARBA00022475"/>
    </source>
</evidence>
<evidence type="ECO:0000256" key="17">
    <source>
        <dbReference type="ARBA" id="ARBA00023049"/>
    </source>
</evidence>
<keyword evidence="23" id="KW-0325">Glycoprotein</keyword>
<protein>
    <recommendedName>
        <fullName evidence="35">Neuronal acetylcholine receptor subunit alpha-7</fullName>
    </recommendedName>
    <alternativeName>
        <fullName evidence="36">Nicotinic acetylcholine receptor subunit alpha-7</fullName>
    </alternativeName>
</protein>
<dbReference type="Proteomes" id="UP000515152">
    <property type="component" value="Chromosome 6"/>
</dbReference>
<evidence type="ECO:0000313" key="44">
    <source>
        <dbReference type="Proteomes" id="UP000515152"/>
    </source>
</evidence>
<evidence type="ECO:0000256" key="29">
    <source>
        <dbReference type="ARBA" id="ARBA00034430"/>
    </source>
</evidence>
<evidence type="ECO:0000256" key="40">
    <source>
        <dbReference type="PROSITE-ProRule" id="PRU00276"/>
    </source>
</evidence>
<keyword evidence="10 38" id="KW-0479">Metal-binding</keyword>
<keyword evidence="21 39" id="KW-1015">Disulfide bond</keyword>
<dbReference type="GO" id="GO:0045211">
    <property type="term" value="C:postsynaptic membrane"/>
    <property type="evidence" value="ECO:0007669"/>
    <property type="project" value="UniProtKB-SubCell"/>
</dbReference>
<evidence type="ECO:0000256" key="2">
    <source>
        <dbReference type="ARBA" id="ARBA00004498"/>
    </source>
</evidence>
<dbReference type="PRINTS" id="PR01857">
    <property type="entry name" value="ADAMTSFAMILY"/>
</dbReference>
<evidence type="ECO:0000256" key="32">
    <source>
        <dbReference type="ARBA" id="ARBA00036754"/>
    </source>
</evidence>
<evidence type="ECO:0000256" key="18">
    <source>
        <dbReference type="ARBA" id="ARBA00023065"/>
    </source>
</evidence>
<evidence type="ECO:0000256" key="12">
    <source>
        <dbReference type="ARBA" id="ARBA00022737"/>
    </source>
</evidence>